<dbReference type="GO" id="GO:0005737">
    <property type="term" value="C:cytoplasm"/>
    <property type="evidence" value="ECO:0007669"/>
    <property type="project" value="TreeGrafter"/>
</dbReference>
<dbReference type="PRINTS" id="PR00421">
    <property type="entry name" value="THIOREDOXIN"/>
</dbReference>
<dbReference type="FunFam" id="3.40.30.10:FF:000001">
    <property type="entry name" value="Thioredoxin"/>
    <property type="match status" value="1"/>
</dbReference>
<comment type="similarity">
    <text evidence="1">Belongs to the thioredoxin family.</text>
</comment>
<dbReference type="PROSITE" id="PS51352">
    <property type="entry name" value="THIOREDOXIN_2"/>
    <property type="match status" value="1"/>
</dbReference>
<dbReference type="CDD" id="cd02956">
    <property type="entry name" value="ybbN"/>
    <property type="match status" value="1"/>
</dbReference>
<dbReference type="AlphaFoldDB" id="A0AB38YIA1"/>
<evidence type="ECO:0000256" key="1">
    <source>
        <dbReference type="ARBA" id="ARBA00008987"/>
    </source>
</evidence>
<dbReference type="RefSeq" id="WP_304996310.1">
    <property type="nucleotide sequence ID" value="NZ_CP101717.1"/>
</dbReference>
<accession>A0AB38YIA1</accession>
<evidence type="ECO:0000256" key="2">
    <source>
        <dbReference type="ARBA" id="ARBA00022448"/>
    </source>
</evidence>
<dbReference type="SUPFAM" id="SSF52833">
    <property type="entry name" value="Thioredoxin-like"/>
    <property type="match status" value="1"/>
</dbReference>
<keyword evidence="5" id="KW-0676">Redox-active center</keyword>
<dbReference type="Gene3D" id="1.25.40.10">
    <property type="entry name" value="Tetratricopeptide repeat domain"/>
    <property type="match status" value="2"/>
</dbReference>
<dbReference type="EMBL" id="CP101717">
    <property type="protein sequence ID" value="WLD59018.1"/>
    <property type="molecule type" value="Genomic_DNA"/>
</dbReference>
<keyword evidence="2" id="KW-0813">Transport</keyword>
<dbReference type="GO" id="GO:0006950">
    <property type="term" value="P:response to stress"/>
    <property type="evidence" value="ECO:0007669"/>
    <property type="project" value="UniProtKB-ARBA"/>
</dbReference>
<evidence type="ECO:0000256" key="5">
    <source>
        <dbReference type="ARBA" id="ARBA00023284"/>
    </source>
</evidence>
<name>A0AB38YIA1_9GAMM</name>
<evidence type="ECO:0000313" key="7">
    <source>
        <dbReference type="EMBL" id="WLD59018.1"/>
    </source>
</evidence>
<dbReference type="Pfam" id="PF14561">
    <property type="entry name" value="TPR_20"/>
    <property type="match status" value="1"/>
</dbReference>
<dbReference type="InterPro" id="IPR011990">
    <property type="entry name" value="TPR-like_helical_dom_sf"/>
</dbReference>
<keyword evidence="4" id="KW-1015">Disulfide bond</keyword>
<reference evidence="7" key="1">
    <citation type="submission" date="2022-07" db="EMBL/GenBank/DDBJ databases">
        <title>Complete genome sequence of Salinispirillum sp. LH10-3-1 capable of multiple carbohydrate inversion isolated from a soda lake.</title>
        <authorList>
            <person name="Liu J."/>
            <person name="Zhai Y."/>
            <person name="Zhang H."/>
            <person name="Yang H."/>
            <person name="Qu J."/>
            <person name="Li J."/>
        </authorList>
    </citation>
    <scope>NUCLEOTIDE SEQUENCE</scope>
    <source>
        <strain evidence="7">LH 10-3-1</strain>
    </source>
</reference>
<dbReference type="PROSITE" id="PS00194">
    <property type="entry name" value="THIOREDOXIN_1"/>
    <property type="match status" value="1"/>
</dbReference>
<dbReference type="GO" id="GO:0015035">
    <property type="term" value="F:protein-disulfide reductase activity"/>
    <property type="evidence" value="ECO:0007669"/>
    <property type="project" value="UniProtKB-ARBA"/>
</dbReference>
<dbReference type="InterPro" id="IPR017937">
    <property type="entry name" value="Thioredoxin_CS"/>
</dbReference>
<dbReference type="Pfam" id="PF00085">
    <property type="entry name" value="Thioredoxin"/>
    <property type="match status" value="1"/>
</dbReference>
<dbReference type="InterPro" id="IPR013766">
    <property type="entry name" value="Thioredoxin_domain"/>
</dbReference>
<keyword evidence="3" id="KW-0249">Electron transport</keyword>
<organism evidence="7">
    <name type="scientific">Salinispirillum sp. LH 10-3-1</name>
    <dbReference type="NCBI Taxonomy" id="2952525"/>
    <lineage>
        <taxon>Bacteria</taxon>
        <taxon>Pseudomonadati</taxon>
        <taxon>Pseudomonadota</taxon>
        <taxon>Gammaproteobacteria</taxon>
        <taxon>Oceanospirillales</taxon>
        <taxon>Saccharospirillaceae</taxon>
        <taxon>Salinispirillum</taxon>
    </lineage>
</organism>
<dbReference type="InterPro" id="IPR036249">
    <property type="entry name" value="Thioredoxin-like_sf"/>
</dbReference>
<dbReference type="Gene3D" id="3.40.30.10">
    <property type="entry name" value="Glutaredoxin"/>
    <property type="match status" value="1"/>
</dbReference>
<dbReference type="Pfam" id="PF14559">
    <property type="entry name" value="TPR_19"/>
    <property type="match status" value="1"/>
</dbReference>
<proteinExistence type="inferred from homology"/>
<evidence type="ECO:0000256" key="3">
    <source>
        <dbReference type="ARBA" id="ARBA00022982"/>
    </source>
</evidence>
<evidence type="ECO:0000259" key="6">
    <source>
        <dbReference type="PROSITE" id="PS51352"/>
    </source>
</evidence>
<dbReference type="SUPFAM" id="SSF48452">
    <property type="entry name" value="TPR-like"/>
    <property type="match status" value="1"/>
</dbReference>
<sequence length="285" mass="30743">MSDSPFIVTVTEDSFMSAIVEQSQTTPVLVDFWADWCAPCKNLMPVLESLAAKGNGRFILAKVNADEEPGLTAQFGVRSLPTVALIKDGAVVGHFQGAKSESEVKAFLDEHLGPAAPDLSLQVEALWATQSYEDALALLQQQLHNQPDDADALALLLHTLLKSGALEDASAVAEQLNEEQQAHPAIKSACQEIALQHKAAAYGDVDLLEASYANDPSPASAHALAMALAAHGGYERAFELLLEVLRGDIGWNNNQGRQDIQALFQACHDKALVAKYQRKLMTLLF</sequence>
<feature type="domain" description="Thioredoxin" evidence="6">
    <location>
        <begin position="1"/>
        <end position="113"/>
    </location>
</feature>
<evidence type="ECO:0000256" key="4">
    <source>
        <dbReference type="ARBA" id="ARBA00023157"/>
    </source>
</evidence>
<gene>
    <name evidence="7" type="ORF">NFC81_04340</name>
</gene>
<dbReference type="PANTHER" id="PTHR45663">
    <property type="entry name" value="GEO12009P1"/>
    <property type="match status" value="1"/>
</dbReference>
<protein>
    <submittedName>
        <fullName evidence="7">Tetratricopeptide repeat protein</fullName>
    </submittedName>
</protein>
<dbReference type="PANTHER" id="PTHR45663:SF11">
    <property type="entry name" value="GEO12009P1"/>
    <property type="match status" value="1"/>
</dbReference>